<feature type="repeat" description="PPR" evidence="6">
    <location>
        <begin position="521"/>
        <end position="555"/>
    </location>
</feature>
<dbReference type="FunFam" id="1.25.40.10:FF:000682">
    <property type="entry name" value="Pentatricopeptide repeat-containing protein At3g16610"/>
    <property type="match status" value="1"/>
</dbReference>
<dbReference type="AlphaFoldDB" id="A0AAD8KCC7"/>
<feature type="repeat" description="PPR" evidence="6">
    <location>
        <begin position="389"/>
        <end position="419"/>
    </location>
</feature>
<keyword evidence="2" id="KW-0150">Chloroplast</keyword>
<dbReference type="InterPro" id="IPR002885">
    <property type="entry name" value="PPR_rpt"/>
</dbReference>
<dbReference type="EMBL" id="JAUHHV010000006">
    <property type="protein sequence ID" value="KAK1420299.1"/>
    <property type="molecule type" value="Genomic_DNA"/>
</dbReference>
<dbReference type="Proteomes" id="UP001229421">
    <property type="component" value="Unassembled WGS sequence"/>
</dbReference>
<sequence>MKKIKPQLPHHPKPPSSPATKSHNAIINRHSTAGAHYNVLNLYFTMLKTNIPPDPYTYPSMLKACTSLNLVSHGICFHQHSIVNGYSSDPYIAASLINFYAKLGHVDVACKVFDVMPDRNVVPWTAIIGCYTRLGEVDTAFRKYKQMQYEGIKPSSVTMLTVVSRVLEYTHVQCFHACSIRYGFGTDLALVNCILNSYGKCGRVEDARNLFESMNERDIVSWNSLVSGYALIDDVGEISQLMFRMCLSELKPDKQTFGYLISAVTRLGNPCVGKLVHGKVVSIGFEVDLQVKTLLVTMYLMFKDLTAAYQLFESTPDKDMILWTAMISGLLQNERPDKSLSLFHEMLVSKVIPSTTTIACALAACAHLGSFLLGTSIHGYILRQRIAVDVPTQNSLITMYAKCGQLDKSCAVFETMSHKDTVTWNAMVAGHAQNGQLSNALYVFNEMRRSFEKPDAVTVVSLLQACASIGAHHQGRWIHNFIIRNALNSSLLTDTALIDMYFKCGNIDSARKCFDRMSKHDVVTWSIMIGGYGSYGKGEDALDMFMKFLQSGLEPNHVIFLSVLYSCSHNGLVDEGLTLFNTMKYHYKIEPKLEHCACIVDLLCRAGRVTHAYDFYKKMFMEPVVDVLGILLDACRSKGNKELGDIIASEIHRLEPEDAGNLVQLVHNYASSAQWDDVGEAWVQMRSLGLKKIPAWSFIELNGNITTFFKDHSSHPEYNDIIMCLKFLTMHLKPRKLAAESLEC</sequence>
<dbReference type="GO" id="GO:0003723">
    <property type="term" value="F:RNA binding"/>
    <property type="evidence" value="ECO:0007669"/>
    <property type="project" value="InterPro"/>
</dbReference>
<keyword evidence="4" id="KW-0677">Repeat</keyword>
<comment type="caution">
    <text evidence="8">The sequence shown here is derived from an EMBL/GenBank/DDBJ whole genome shotgun (WGS) entry which is preliminary data.</text>
</comment>
<dbReference type="Gene3D" id="1.25.40.10">
    <property type="entry name" value="Tetratricopeptide repeat domain"/>
    <property type="match status" value="6"/>
</dbReference>
<evidence type="ECO:0000256" key="1">
    <source>
        <dbReference type="ARBA" id="ARBA00004229"/>
    </source>
</evidence>
<accession>A0AAD8KCC7</accession>
<dbReference type="FunFam" id="1.25.40.10:FF:000090">
    <property type="entry name" value="Pentatricopeptide repeat-containing protein, chloroplastic"/>
    <property type="match status" value="1"/>
</dbReference>
<dbReference type="InterPro" id="IPR046960">
    <property type="entry name" value="PPR_At4g14850-like_plant"/>
</dbReference>
<dbReference type="PANTHER" id="PTHR24015">
    <property type="entry name" value="OS07G0578800 PROTEIN-RELATED"/>
    <property type="match status" value="1"/>
</dbReference>
<gene>
    <name evidence="8" type="ORF">QVD17_21792</name>
</gene>
<dbReference type="GO" id="GO:0009451">
    <property type="term" value="P:RNA modification"/>
    <property type="evidence" value="ECO:0007669"/>
    <property type="project" value="InterPro"/>
</dbReference>
<reference evidence="8" key="1">
    <citation type="journal article" date="2023" name="bioRxiv">
        <title>Improved chromosome-level genome assembly for marigold (Tagetes erecta).</title>
        <authorList>
            <person name="Jiang F."/>
            <person name="Yuan L."/>
            <person name="Wang S."/>
            <person name="Wang H."/>
            <person name="Xu D."/>
            <person name="Wang A."/>
            <person name="Fan W."/>
        </authorList>
    </citation>
    <scope>NUCLEOTIDE SEQUENCE</scope>
    <source>
        <strain evidence="8">WSJ</strain>
        <tissue evidence="8">Leaf</tissue>
    </source>
</reference>
<keyword evidence="5" id="KW-0809">Transit peptide</keyword>
<evidence type="ECO:0000256" key="2">
    <source>
        <dbReference type="ARBA" id="ARBA00022528"/>
    </source>
</evidence>
<feature type="repeat" description="PPR" evidence="6">
    <location>
        <begin position="420"/>
        <end position="454"/>
    </location>
</feature>
<evidence type="ECO:0000313" key="9">
    <source>
        <dbReference type="Proteomes" id="UP001229421"/>
    </source>
</evidence>
<proteinExistence type="predicted"/>
<evidence type="ECO:0000256" key="4">
    <source>
        <dbReference type="ARBA" id="ARBA00022737"/>
    </source>
</evidence>
<feature type="compositionally biased region" description="Basic residues" evidence="7">
    <location>
        <begin position="1"/>
        <end position="13"/>
    </location>
</feature>
<evidence type="ECO:0000313" key="8">
    <source>
        <dbReference type="EMBL" id="KAK1420299.1"/>
    </source>
</evidence>
<dbReference type="Pfam" id="PF13041">
    <property type="entry name" value="PPR_2"/>
    <property type="match status" value="2"/>
</dbReference>
<dbReference type="PANTHER" id="PTHR24015:SF1903">
    <property type="entry name" value="OS05G0305300 PROTEIN"/>
    <property type="match status" value="1"/>
</dbReference>
<dbReference type="PROSITE" id="PS51375">
    <property type="entry name" value="PPR"/>
    <property type="match status" value="6"/>
</dbReference>
<organism evidence="8 9">
    <name type="scientific">Tagetes erecta</name>
    <name type="common">African marigold</name>
    <dbReference type="NCBI Taxonomy" id="13708"/>
    <lineage>
        <taxon>Eukaryota</taxon>
        <taxon>Viridiplantae</taxon>
        <taxon>Streptophyta</taxon>
        <taxon>Embryophyta</taxon>
        <taxon>Tracheophyta</taxon>
        <taxon>Spermatophyta</taxon>
        <taxon>Magnoliopsida</taxon>
        <taxon>eudicotyledons</taxon>
        <taxon>Gunneridae</taxon>
        <taxon>Pentapetalae</taxon>
        <taxon>asterids</taxon>
        <taxon>campanulids</taxon>
        <taxon>Asterales</taxon>
        <taxon>Asteraceae</taxon>
        <taxon>Asteroideae</taxon>
        <taxon>Heliantheae alliance</taxon>
        <taxon>Tageteae</taxon>
        <taxon>Tagetes</taxon>
    </lineage>
</organism>
<dbReference type="NCBIfam" id="TIGR00756">
    <property type="entry name" value="PPR"/>
    <property type="match status" value="7"/>
</dbReference>
<name>A0AAD8KCC7_TARER</name>
<feature type="repeat" description="PPR" evidence="6">
    <location>
        <begin position="187"/>
        <end position="221"/>
    </location>
</feature>
<dbReference type="GO" id="GO:0009507">
    <property type="term" value="C:chloroplast"/>
    <property type="evidence" value="ECO:0007669"/>
    <property type="project" value="UniProtKB-SubCell"/>
</dbReference>
<dbReference type="Pfam" id="PF01535">
    <property type="entry name" value="PPR"/>
    <property type="match status" value="8"/>
</dbReference>
<protein>
    <recommendedName>
        <fullName evidence="10">Pentatricopeptide repeat-containing protein</fullName>
    </recommendedName>
</protein>
<evidence type="ECO:0000256" key="6">
    <source>
        <dbReference type="PROSITE-ProRule" id="PRU00708"/>
    </source>
</evidence>
<evidence type="ECO:0000256" key="7">
    <source>
        <dbReference type="SAM" id="MobiDB-lite"/>
    </source>
</evidence>
<keyword evidence="3" id="KW-0934">Plastid</keyword>
<feature type="region of interest" description="Disordered" evidence="7">
    <location>
        <begin position="1"/>
        <end position="22"/>
    </location>
</feature>
<evidence type="ECO:0000256" key="5">
    <source>
        <dbReference type="ARBA" id="ARBA00022946"/>
    </source>
</evidence>
<dbReference type="InterPro" id="IPR046848">
    <property type="entry name" value="E_motif"/>
</dbReference>
<comment type="subcellular location">
    <subcellularLocation>
        <location evidence="1">Plastid</location>
        <location evidence="1">Chloroplast</location>
    </subcellularLocation>
</comment>
<evidence type="ECO:0000256" key="3">
    <source>
        <dbReference type="ARBA" id="ARBA00022640"/>
    </source>
</evidence>
<keyword evidence="9" id="KW-1185">Reference proteome</keyword>
<evidence type="ECO:0008006" key="10">
    <source>
        <dbReference type="Google" id="ProtNLM"/>
    </source>
</evidence>
<dbReference type="FunFam" id="1.25.40.10:FF:000395">
    <property type="entry name" value="Pentatricopeptide repeat-containing protein chloroplastic"/>
    <property type="match status" value="1"/>
</dbReference>
<feature type="repeat" description="PPR" evidence="6">
    <location>
        <begin position="120"/>
        <end position="154"/>
    </location>
</feature>
<dbReference type="Pfam" id="PF20431">
    <property type="entry name" value="E_motif"/>
    <property type="match status" value="1"/>
</dbReference>
<dbReference type="InterPro" id="IPR011990">
    <property type="entry name" value="TPR-like_helical_dom_sf"/>
</dbReference>
<feature type="repeat" description="PPR" evidence="6">
    <location>
        <begin position="319"/>
        <end position="353"/>
    </location>
</feature>